<dbReference type="InterPro" id="IPR006166">
    <property type="entry name" value="ERCC4_domain"/>
</dbReference>
<feature type="domain" description="ERCC4" evidence="1">
    <location>
        <begin position="24"/>
        <end position="128"/>
    </location>
</feature>
<sequence length="160" mass="17761">MDSLHPTIIIARNEQIPFVFTNMPAEPGTLVTGDYSVKGLEHLVAVERKSLDDLLRCIGCDRDRFKRELQRMRAYRFRLLVVEASAADLEAGEWRSKLKPAHVMGALAAWTGQYELPIWLAGNHSAGGLFVERFLFQAARRVAMENSASAAHLAPVASAL</sequence>
<evidence type="ECO:0000313" key="2">
    <source>
        <dbReference type="EMBL" id="KKM82838.1"/>
    </source>
</evidence>
<protein>
    <recommendedName>
        <fullName evidence="1">ERCC4 domain-containing protein</fullName>
    </recommendedName>
</protein>
<gene>
    <name evidence="2" type="ORF">LCGC14_1315600</name>
</gene>
<dbReference type="SUPFAM" id="SSF52980">
    <property type="entry name" value="Restriction endonuclease-like"/>
    <property type="match status" value="1"/>
</dbReference>
<proteinExistence type="predicted"/>
<dbReference type="GO" id="GO:0004518">
    <property type="term" value="F:nuclease activity"/>
    <property type="evidence" value="ECO:0007669"/>
    <property type="project" value="InterPro"/>
</dbReference>
<dbReference type="Gene3D" id="3.40.50.10130">
    <property type="match status" value="1"/>
</dbReference>
<dbReference type="GO" id="GO:0006259">
    <property type="term" value="P:DNA metabolic process"/>
    <property type="evidence" value="ECO:0007669"/>
    <property type="project" value="UniProtKB-ARBA"/>
</dbReference>
<dbReference type="AlphaFoldDB" id="A0A0F9KLM7"/>
<reference evidence="2" key="1">
    <citation type="journal article" date="2015" name="Nature">
        <title>Complex archaea that bridge the gap between prokaryotes and eukaryotes.</title>
        <authorList>
            <person name="Spang A."/>
            <person name="Saw J.H."/>
            <person name="Jorgensen S.L."/>
            <person name="Zaremba-Niedzwiedzka K."/>
            <person name="Martijn J."/>
            <person name="Lind A.E."/>
            <person name="van Eijk R."/>
            <person name="Schleper C."/>
            <person name="Guy L."/>
            <person name="Ettema T.J."/>
        </authorList>
    </citation>
    <scope>NUCLEOTIDE SEQUENCE</scope>
</reference>
<organism evidence="2">
    <name type="scientific">marine sediment metagenome</name>
    <dbReference type="NCBI Taxonomy" id="412755"/>
    <lineage>
        <taxon>unclassified sequences</taxon>
        <taxon>metagenomes</taxon>
        <taxon>ecological metagenomes</taxon>
    </lineage>
</organism>
<dbReference type="InterPro" id="IPR011335">
    <property type="entry name" value="Restrct_endonuc-II-like"/>
</dbReference>
<dbReference type="Pfam" id="PF02732">
    <property type="entry name" value="ERCC4"/>
    <property type="match status" value="1"/>
</dbReference>
<dbReference type="EMBL" id="LAZR01007802">
    <property type="protein sequence ID" value="KKM82838.1"/>
    <property type="molecule type" value="Genomic_DNA"/>
</dbReference>
<name>A0A0F9KLM7_9ZZZZ</name>
<dbReference type="GO" id="GO:0003677">
    <property type="term" value="F:DNA binding"/>
    <property type="evidence" value="ECO:0007669"/>
    <property type="project" value="InterPro"/>
</dbReference>
<evidence type="ECO:0000259" key="1">
    <source>
        <dbReference type="Pfam" id="PF02732"/>
    </source>
</evidence>
<accession>A0A0F9KLM7</accession>
<comment type="caution">
    <text evidence="2">The sequence shown here is derived from an EMBL/GenBank/DDBJ whole genome shotgun (WGS) entry which is preliminary data.</text>
</comment>